<protein>
    <submittedName>
        <fullName evidence="1">Uncharacterized protein</fullName>
    </submittedName>
</protein>
<gene>
    <name evidence="1" type="ORF">PXEA_LOCUS33574</name>
</gene>
<organism evidence="1 2">
    <name type="scientific">Protopolystoma xenopodis</name>
    <dbReference type="NCBI Taxonomy" id="117903"/>
    <lineage>
        <taxon>Eukaryota</taxon>
        <taxon>Metazoa</taxon>
        <taxon>Spiralia</taxon>
        <taxon>Lophotrochozoa</taxon>
        <taxon>Platyhelminthes</taxon>
        <taxon>Monogenea</taxon>
        <taxon>Polyopisthocotylea</taxon>
        <taxon>Polystomatidea</taxon>
        <taxon>Polystomatidae</taxon>
        <taxon>Protopolystoma</taxon>
    </lineage>
</organism>
<comment type="caution">
    <text evidence="1">The sequence shown here is derived from an EMBL/GenBank/DDBJ whole genome shotgun (WGS) entry which is preliminary data.</text>
</comment>
<proteinExistence type="predicted"/>
<accession>A0A3S5BC47</accession>
<reference evidence="1" key="1">
    <citation type="submission" date="2018-11" db="EMBL/GenBank/DDBJ databases">
        <authorList>
            <consortium name="Pathogen Informatics"/>
        </authorList>
    </citation>
    <scope>NUCLEOTIDE SEQUENCE</scope>
</reference>
<dbReference type="AlphaFoldDB" id="A0A3S5BC47"/>
<evidence type="ECO:0000313" key="2">
    <source>
        <dbReference type="Proteomes" id="UP000784294"/>
    </source>
</evidence>
<name>A0A3S5BC47_9PLAT</name>
<dbReference type="EMBL" id="CAAALY010263805">
    <property type="protein sequence ID" value="VEL40134.1"/>
    <property type="molecule type" value="Genomic_DNA"/>
</dbReference>
<keyword evidence="2" id="KW-1185">Reference proteome</keyword>
<evidence type="ECO:0000313" key="1">
    <source>
        <dbReference type="EMBL" id="VEL40134.1"/>
    </source>
</evidence>
<sequence length="255" mass="28654">MRRTAQNKHVTKPDTLVSTDLSMSASSMDKSFLVHNANCSVFLRPSLPPPLSSPSMVGKRTLRSAYQASLPNIPEPKPSDEAHRFVPRCQSKRRLAIRTSVTNISQSDAQSIPDKLAPNYCRRSARNCRSASITPNDRHMLSRRATVSRCHAVLKDENEKVDVRTTAFSLPLSRISPESQRKPEQKLRSVTNRLLRSSLSSSNLENLNYDSSSPNLKTIRRKSVHFLKEEVVQSQSEATLFNNSGDHTKPVSIYR</sequence>
<dbReference type="Proteomes" id="UP000784294">
    <property type="component" value="Unassembled WGS sequence"/>
</dbReference>